<accession>A0A4Y7TS43</accession>
<feature type="transmembrane region" description="Helical" evidence="1">
    <location>
        <begin position="126"/>
        <end position="149"/>
    </location>
</feature>
<evidence type="ECO:0000313" key="2">
    <source>
        <dbReference type="EMBL" id="TEB36986.1"/>
    </source>
</evidence>
<feature type="transmembrane region" description="Helical" evidence="1">
    <location>
        <begin position="92"/>
        <end position="119"/>
    </location>
</feature>
<comment type="caution">
    <text evidence="2">The sequence shown here is derived from an EMBL/GenBank/DDBJ whole genome shotgun (WGS) entry which is preliminary data.</text>
</comment>
<feature type="transmembrane region" description="Helical" evidence="1">
    <location>
        <begin position="23"/>
        <end position="41"/>
    </location>
</feature>
<keyword evidence="3" id="KW-1185">Reference proteome</keyword>
<proteinExistence type="predicted"/>
<evidence type="ECO:0000256" key="1">
    <source>
        <dbReference type="SAM" id="Phobius"/>
    </source>
</evidence>
<dbReference type="PROSITE" id="PS50890">
    <property type="entry name" value="PUA"/>
    <property type="match status" value="1"/>
</dbReference>
<reference evidence="2 3" key="1">
    <citation type="journal article" date="2019" name="Nat. Ecol. Evol.">
        <title>Megaphylogeny resolves global patterns of mushroom evolution.</title>
        <authorList>
            <person name="Varga T."/>
            <person name="Krizsan K."/>
            <person name="Foldi C."/>
            <person name="Dima B."/>
            <person name="Sanchez-Garcia M."/>
            <person name="Sanchez-Ramirez S."/>
            <person name="Szollosi G.J."/>
            <person name="Szarkandi J.G."/>
            <person name="Papp V."/>
            <person name="Albert L."/>
            <person name="Andreopoulos W."/>
            <person name="Angelini C."/>
            <person name="Antonin V."/>
            <person name="Barry K.W."/>
            <person name="Bougher N.L."/>
            <person name="Buchanan P."/>
            <person name="Buyck B."/>
            <person name="Bense V."/>
            <person name="Catcheside P."/>
            <person name="Chovatia M."/>
            <person name="Cooper J."/>
            <person name="Damon W."/>
            <person name="Desjardin D."/>
            <person name="Finy P."/>
            <person name="Geml J."/>
            <person name="Haridas S."/>
            <person name="Hughes K."/>
            <person name="Justo A."/>
            <person name="Karasinski D."/>
            <person name="Kautmanova I."/>
            <person name="Kiss B."/>
            <person name="Kocsube S."/>
            <person name="Kotiranta H."/>
            <person name="LaButti K.M."/>
            <person name="Lechner B.E."/>
            <person name="Liimatainen K."/>
            <person name="Lipzen A."/>
            <person name="Lukacs Z."/>
            <person name="Mihaltcheva S."/>
            <person name="Morgado L.N."/>
            <person name="Niskanen T."/>
            <person name="Noordeloos M.E."/>
            <person name="Ohm R.A."/>
            <person name="Ortiz-Santana B."/>
            <person name="Ovrebo C."/>
            <person name="Racz N."/>
            <person name="Riley R."/>
            <person name="Savchenko A."/>
            <person name="Shiryaev A."/>
            <person name="Soop K."/>
            <person name="Spirin V."/>
            <person name="Szebenyi C."/>
            <person name="Tomsovsky M."/>
            <person name="Tulloss R.E."/>
            <person name="Uehling J."/>
            <person name="Grigoriev I.V."/>
            <person name="Vagvolgyi C."/>
            <person name="Papp T."/>
            <person name="Martin F.M."/>
            <person name="Miettinen O."/>
            <person name="Hibbett D.S."/>
            <person name="Nagy L.G."/>
        </authorList>
    </citation>
    <scope>NUCLEOTIDE SEQUENCE [LARGE SCALE GENOMIC DNA]</scope>
    <source>
        <strain evidence="2 3">FP101781</strain>
    </source>
</reference>
<dbReference type="OrthoDB" id="2638860at2759"/>
<name>A0A4Y7TS43_COPMI</name>
<dbReference type="Proteomes" id="UP000298030">
    <property type="component" value="Unassembled WGS sequence"/>
</dbReference>
<sequence>MSLSPERIEAVGRAVAAWRMQEYIALPLYTLYIYFCLTSIAEEVSDIMRREGRTGKVLFVILRYGTIGYIALRLTTDYRTYFIISPMTCKALGAVTIVLLRLTALASDVTVGLCVSMLFELRRAYLLGLMFLCSAFPTIYFVVSFLAYIQVPADPSTALDIELGYPCYIPSNEALQAHLPWHSLAIYSYLNYARALGESP</sequence>
<organism evidence="2 3">
    <name type="scientific">Coprinellus micaceus</name>
    <name type="common">Glistening ink-cap mushroom</name>
    <name type="synonym">Coprinus micaceus</name>
    <dbReference type="NCBI Taxonomy" id="71717"/>
    <lineage>
        <taxon>Eukaryota</taxon>
        <taxon>Fungi</taxon>
        <taxon>Dikarya</taxon>
        <taxon>Basidiomycota</taxon>
        <taxon>Agaricomycotina</taxon>
        <taxon>Agaricomycetes</taxon>
        <taxon>Agaricomycetidae</taxon>
        <taxon>Agaricales</taxon>
        <taxon>Agaricineae</taxon>
        <taxon>Psathyrellaceae</taxon>
        <taxon>Coprinellus</taxon>
    </lineage>
</organism>
<keyword evidence="1" id="KW-0812">Transmembrane</keyword>
<keyword evidence="1" id="KW-0472">Membrane</keyword>
<keyword evidence="1" id="KW-1133">Transmembrane helix</keyword>
<protein>
    <submittedName>
        <fullName evidence="2">Uncharacterized protein</fullName>
    </submittedName>
</protein>
<dbReference type="EMBL" id="QPFP01000005">
    <property type="protein sequence ID" value="TEB36986.1"/>
    <property type="molecule type" value="Genomic_DNA"/>
</dbReference>
<gene>
    <name evidence="2" type="ORF">FA13DRAFT_1092136</name>
</gene>
<evidence type="ECO:0000313" key="3">
    <source>
        <dbReference type="Proteomes" id="UP000298030"/>
    </source>
</evidence>
<feature type="transmembrane region" description="Helical" evidence="1">
    <location>
        <begin position="53"/>
        <end position="72"/>
    </location>
</feature>
<dbReference type="AlphaFoldDB" id="A0A4Y7TS43"/>